<feature type="chain" id="PRO_5040735523" description="Lysozyme" evidence="3">
    <location>
        <begin position="20"/>
        <end position="252"/>
    </location>
</feature>
<sequence>MYFSAVALSAAIALPLVSAYPVKTDSLHCRSGPGTSYSIVKSYAKGTELSISCQTPGTDVDGDSLWDKTSDGCYVTDYYVLTGTSNYVAQRCSSSGGGGSSASGSGVDEAALELIGSLEGWDANYYTINGHKTIGYGHDCVEKSCAGINPPLTKAQGLALLKTDIVGFEECVCKLPNAKDLNANQYGALVSFAYNSGCGGVANYWRGAMSEKNFNGICEALPHTNTLNGELDNRRQQEGGFCSRATTQKSGC</sequence>
<dbReference type="GO" id="GO:0031640">
    <property type="term" value="P:killing of cells of another organism"/>
    <property type="evidence" value="ECO:0007669"/>
    <property type="project" value="UniProtKB-KW"/>
</dbReference>
<dbReference type="GO" id="GO:0042742">
    <property type="term" value="P:defense response to bacterium"/>
    <property type="evidence" value="ECO:0007669"/>
    <property type="project" value="UniProtKB-KW"/>
</dbReference>
<dbReference type="GO" id="GO:0003796">
    <property type="term" value="F:lysozyme activity"/>
    <property type="evidence" value="ECO:0007669"/>
    <property type="project" value="InterPro"/>
</dbReference>
<evidence type="ECO:0000256" key="3">
    <source>
        <dbReference type="SAM" id="SignalP"/>
    </source>
</evidence>
<dbReference type="PANTHER" id="PTHR38107">
    <property type="match status" value="1"/>
</dbReference>
<keyword evidence="1" id="KW-0929">Antimicrobial</keyword>
<dbReference type="InterPro" id="IPR051018">
    <property type="entry name" value="Bacteriophage_GH24"/>
</dbReference>
<dbReference type="AlphaFoldDB" id="A0A9W9R821"/>
<reference evidence="4" key="2">
    <citation type="journal article" date="2023" name="IMA Fungus">
        <title>Comparative genomic study of the Penicillium genus elucidates a diverse pangenome and 15 lateral gene transfer events.</title>
        <authorList>
            <person name="Petersen C."/>
            <person name="Sorensen T."/>
            <person name="Nielsen M.R."/>
            <person name="Sondergaard T.E."/>
            <person name="Sorensen J.L."/>
            <person name="Fitzpatrick D.A."/>
            <person name="Frisvad J.C."/>
            <person name="Nielsen K.L."/>
        </authorList>
    </citation>
    <scope>NUCLEOTIDE SEQUENCE</scope>
    <source>
        <strain evidence="4">IBT 29864</strain>
    </source>
</reference>
<proteinExistence type="predicted"/>
<dbReference type="Gene3D" id="2.30.30.40">
    <property type="entry name" value="SH3 Domains"/>
    <property type="match status" value="1"/>
</dbReference>
<feature type="signal peptide" evidence="3">
    <location>
        <begin position="1"/>
        <end position="19"/>
    </location>
</feature>
<protein>
    <recommendedName>
        <fullName evidence="6">Lysozyme</fullName>
    </recommendedName>
</protein>
<dbReference type="Gene3D" id="1.10.530.40">
    <property type="match status" value="1"/>
</dbReference>
<keyword evidence="5" id="KW-1185">Reference proteome</keyword>
<dbReference type="InterPro" id="IPR023347">
    <property type="entry name" value="Lysozyme_dom_sf"/>
</dbReference>
<dbReference type="Pfam" id="PF00959">
    <property type="entry name" value="Phage_lysozyme"/>
    <property type="match status" value="1"/>
</dbReference>
<name>A0A9W9R821_9EURO</name>
<dbReference type="RefSeq" id="XP_056549349.1">
    <property type="nucleotide sequence ID" value="XM_056705451.1"/>
</dbReference>
<dbReference type="Proteomes" id="UP001147782">
    <property type="component" value="Unassembled WGS sequence"/>
</dbReference>
<evidence type="ECO:0000313" key="5">
    <source>
        <dbReference type="Proteomes" id="UP001147782"/>
    </source>
</evidence>
<dbReference type="GO" id="GO:0009253">
    <property type="term" value="P:peptidoglycan catabolic process"/>
    <property type="evidence" value="ECO:0007669"/>
    <property type="project" value="InterPro"/>
</dbReference>
<organism evidence="4 5">
    <name type="scientific">Penicillium cataractarum</name>
    <dbReference type="NCBI Taxonomy" id="2100454"/>
    <lineage>
        <taxon>Eukaryota</taxon>
        <taxon>Fungi</taxon>
        <taxon>Dikarya</taxon>
        <taxon>Ascomycota</taxon>
        <taxon>Pezizomycotina</taxon>
        <taxon>Eurotiomycetes</taxon>
        <taxon>Eurotiomycetidae</taxon>
        <taxon>Eurotiales</taxon>
        <taxon>Aspergillaceae</taxon>
        <taxon>Penicillium</taxon>
    </lineage>
</organism>
<evidence type="ECO:0008006" key="6">
    <source>
        <dbReference type="Google" id="ProtNLM"/>
    </source>
</evidence>
<keyword evidence="2" id="KW-0081">Bacteriolytic enzyme</keyword>
<keyword evidence="3" id="KW-0732">Signal</keyword>
<evidence type="ECO:0000313" key="4">
    <source>
        <dbReference type="EMBL" id="KAJ5355326.1"/>
    </source>
</evidence>
<dbReference type="GeneID" id="81444630"/>
<dbReference type="EMBL" id="JAPZBS010000010">
    <property type="protein sequence ID" value="KAJ5355326.1"/>
    <property type="molecule type" value="Genomic_DNA"/>
</dbReference>
<accession>A0A9W9R821</accession>
<dbReference type="PANTHER" id="PTHR38107:SF3">
    <property type="entry name" value="LYSOZYME RRRD-RELATED"/>
    <property type="match status" value="1"/>
</dbReference>
<reference evidence="4" key="1">
    <citation type="submission" date="2022-11" db="EMBL/GenBank/DDBJ databases">
        <authorList>
            <person name="Petersen C."/>
        </authorList>
    </citation>
    <scope>NUCLEOTIDE SEQUENCE</scope>
    <source>
        <strain evidence="4">IBT 29864</strain>
    </source>
</reference>
<comment type="caution">
    <text evidence="4">The sequence shown here is derived from an EMBL/GenBank/DDBJ whole genome shotgun (WGS) entry which is preliminary data.</text>
</comment>
<dbReference type="OrthoDB" id="5358886at2759"/>
<evidence type="ECO:0000256" key="1">
    <source>
        <dbReference type="ARBA" id="ARBA00022529"/>
    </source>
</evidence>
<gene>
    <name evidence="4" type="ORF">N7496_012538</name>
</gene>
<evidence type="ECO:0000256" key="2">
    <source>
        <dbReference type="ARBA" id="ARBA00022638"/>
    </source>
</evidence>
<dbReference type="GO" id="GO:0016998">
    <property type="term" value="P:cell wall macromolecule catabolic process"/>
    <property type="evidence" value="ECO:0007669"/>
    <property type="project" value="InterPro"/>
</dbReference>
<dbReference type="InterPro" id="IPR002196">
    <property type="entry name" value="Glyco_hydro_24"/>
</dbReference>
<dbReference type="InterPro" id="IPR023346">
    <property type="entry name" value="Lysozyme-like_dom_sf"/>
</dbReference>
<dbReference type="SUPFAM" id="SSF53955">
    <property type="entry name" value="Lysozyme-like"/>
    <property type="match status" value="1"/>
</dbReference>